<keyword evidence="3" id="KW-1185">Reference proteome</keyword>
<dbReference type="InterPro" id="IPR032675">
    <property type="entry name" value="LRR_dom_sf"/>
</dbReference>
<dbReference type="Gene3D" id="3.80.10.10">
    <property type="entry name" value="Ribonuclease Inhibitor"/>
    <property type="match status" value="2"/>
</dbReference>
<dbReference type="InterPro" id="IPR005046">
    <property type="entry name" value="DUF285"/>
</dbReference>
<dbReference type="InterPro" id="IPR011889">
    <property type="entry name" value="Liste_lipo_26"/>
</dbReference>
<name>A0AAU9DUG1_9LACO</name>
<dbReference type="KEGG" id="xak:KIMC2_20450"/>
<reference evidence="2 3" key="1">
    <citation type="journal article" date="2023" name="Microbiol. Spectr.">
        <title>Symbiosis of Carpenter Bees with Uncharacterized Lactic Acid Bacteria Showing NAD Auxotrophy.</title>
        <authorList>
            <person name="Kawasaki S."/>
            <person name="Ozawa K."/>
            <person name="Mori T."/>
            <person name="Yamamoto A."/>
            <person name="Ito M."/>
            <person name="Ohkuma M."/>
            <person name="Sakamoto M."/>
            <person name="Matsutani M."/>
        </authorList>
    </citation>
    <scope>NUCLEOTIDE SEQUENCE [LARGE SCALE GENOMIC DNA]</scope>
    <source>
        <strain evidence="2 3">KimC2</strain>
    </source>
</reference>
<evidence type="ECO:0000313" key="3">
    <source>
        <dbReference type="Proteomes" id="UP001321804"/>
    </source>
</evidence>
<dbReference type="GO" id="GO:0031146">
    <property type="term" value="P:SCF-dependent proteasomal ubiquitin-dependent protein catabolic process"/>
    <property type="evidence" value="ECO:0007669"/>
    <property type="project" value="TreeGrafter"/>
</dbReference>
<dbReference type="Pfam" id="PF03382">
    <property type="entry name" value="DUF285"/>
    <property type="match status" value="2"/>
</dbReference>
<gene>
    <name evidence="2" type="ORF">KIMC2_20450</name>
</gene>
<protein>
    <recommendedName>
        <fullName evidence="4">Surface protein</fullName>
    </recommendedName>
</protein>
<organism evidence="2 3">
    <name type="scientific">Xylocopilactobacillus apis</name>
    <dbReference type="NCBI Taxonomy" id="2932183"/>
    <lineage>
        <taxon>Bacteria</taxon>
        <taxon>Bacillati</taxon>
        <taxon>Bacillota</taxon>
        <taxon>Bacilli</taxon>
        <taxon>Lactobacillales</taxon>
        <taxon>Lactobacillaceae</taxon>
        <taxon>Xylocopilactobacillus</taxon>
    </lineage>
</organism>
<evidence type="ECO:0000313" key="2">
    <source>
        <dbReference type="EMBL" id="BDR57483.1"/>
    </source>
</evidence>
<dbReference type="NCBIfam" id="TIGR02167">
    <property type="entry name" value="Liste_lipo_26"/>
    <property type="match status" value="10"/>
</dbReference>
<dbReference type="EMBL" id="AP026801">
    <property type="protein sequence ID" value="BDR57483.1"/>
    <property type="molecule type" value="Genomic_DNA"/>
</dbReference>
<dbReference type="RefSeq" id="WP_317696612.1">
    <property type="nucleotide sequence ID" value="NZ_AP026801.1"/>
</dbReference>
<proteinExistence type="predicted"/>
<evidence type="ECO:0008006" key="4">
    <source>
        <dbReference type="Google" id="ProtNLM"/>
    </source>
</evidence>
<feature type="compositionally biased region" description="Low complexity" evidence="1">
    <location>
        <begin position="35"/>
        <end position="54"/>
    </location>
</feature>
<dbReference type="AlphaFoldDB" id="A0AAU9DUG1"/>
<dbReference type="SUPFAM" id="SSF52058">
    <property type="entry name" value="L domain-like"/>
    <property type="match status" value="1"/>
</dbReference>
<sequence>MNWKKAKLPLIFIVGFMVLFAFSSIMPRENSRADNLTSSNNSSKTSANSAKSLSQKGKLMPQGRSGVSPQTLGTVVKTNDFRLKVDNQINVSNQPFEVLDWDSVPDISDGYVIQRTNDSTLPTNDALWQIPPTNYGKHITILNVYPDNCNYLQTWMNQIDPGTGQPVSMGLINVVPVSFADFNSNPNQYLKDAAGNYQYDGVYFGSEDGNGGNGPNNDLNATSYAATVAYGQTGRSIILGHDTVYYPHTYLAQFGPSLGLKILPGYPSSGGNVGLGSTKVKFSMDGFLNQYPYKFTLDQTLEIKFSHSSGQYYLYQGGAQKWMEYEPPFSFAGEAKDINYLDENNNQVPGDDGHRIADNNFYLVTKNNYAMIQTGHSIFNGMSACTPDEAKIIANMIYYTSTLNMTTHGEDHTVKDSAAPEKPTTTVTTDNDKATITIKAADLGTDYFYRVKAKTASATKYSDVVKSTITSGLKGYVYQIDNNPNGVVTPIKDVNGEVSNLNLMPDGTGSGTVNVNRADGINKYLHVIAVDKNNNFDPAKMQTINLSDYLWWNVDSNNVLTIYPHELNWDRDHVNWVDTSGYTQQDWPWYPKHSVLNTEIVKAIISPGVTARGSLIKLFSPLRKMTSIEGLEMLDTSEVTNMASMFNGCQLLTSLDVSHFDTSQVTDMQYMFQSCDSLTSLHVEHFDTSKVTNMAGMFYRDSSLTGLDVSNFDTSQVTNIASMFATCQLLTNIDVSHFNTSKVTNMAGLFNGCMNLLSVNVTGFDTTHVTNMAYMFAYCKQFTNLDILNFDTSEVTDMQYMFYWCGKMTDLKFDPDKFKTNKVTNMAQMFRLCYVLKSLDVSKFDTSKVTNMQLMFADCSALKELDVSHFDTSNSTNINGMFSGCAGLTSIDVNHWNTNKVDNFNSLFQSCTKLTSLDLSSFNIRRTPGYLRTWITKNTPSLWKLTLGPNSVIEEALLTDPVRGTQINDLDQPTPIYYATNPQWQELGTGGTPHDPKGPTLKASQITTDSVTRRDVRTYVWDQTGWQTFYTYALIDFGFQKPAFTNKEVKSTNQTFTETDTRNARQGKTWKIEASVTKPMQLDTDSTKSISGNPLWFYDTDTGNKYNLTSTAQTVHTGAAGAGYQDNISIPWNLAIKTNPIDIPATGHYTGQVTFTLVNDSGI</sequence>
<dbReference type="Proteomes" id="UP001321804">
    <property type="component" value="Chromosome"/>
</dbReference>
<dbReference type="GO" id="GO:0019005">
    <property type="term" value="C:SCF ubiquitin ligase complex"/>
    <property type="evidence" value="ECO:0007669"/>
    <property type="project" value="TreeGrafter"/>
</dbReference>
<evidence type="ECO:0000256" key="1">
    <source>
        <dbReference type="SAM" id="MobiDB-lite"/>
    </source>
</evidence>
<feature type="region of interest" description="Disordered" evidence="1">
    <location>
        <begin position="31"/>
        <end position="71"/>
    </location>
</feature>
<dbReference type="PANTHER" id="PTHR13318">
    <property type="entry name" value="PARTNER OF PAIRED, ISOFORM B-RELATED"/>
    <property type="match status" value="1"/>
</dbReference>
<accession>A0AAU9DUG1</accession>